<keyword evidence="7 12" id="KW-0238">DNA-binding</keyword>
<comment type="function">
    <text evidence="11">Orphan nuclear receptor.</text>
</comment>
<evidence type="ECO:0000256" key="9">
    <source>
        <dbReference type="ARBA" id="ARBA00023170"/>
    </source>
</evidence>
<evidence type="ECO:0000256" key="11">
    <source>
        <dbReference type="ARBA" id="ARBA00037512"/>
    </source>
</evidence>
<dbReference type="GO" id="GO:0008270">
    <property type="term" value="F:zinc ion binding"/>
    <property type="evidence" value="ECO:0007669"/>
    <property type="project" value="UniProtKB-KW"/>
</dbReference>
<evidence type="ECO:0000256" key="13">
    <source>
        <dbReference type="SAM" id="MobiDB-lite"/>
    </source>
</evidence>
<name>A0A914CAE8_9BILA</name>
<keyword evidence="4 12" id="KW-0863">Zinc-finger</keyword>
<sequence length="566" mass="62887">MEQTDGICMVCGDKSAGKHYGVSACYGCKGFFRRTIRSNQTYTCRFMQKCSIDKDQRNACRFCRFQRCLTVGMEPDAIRPDRDVIGKQKNPRKRKLKRDESSLPSPGTESHGSQQEDALLNYLVDIEIKGNQPSSAGFQNGFLDDCGASSNIGIAHLHEIKCEPDLELYNLLQDRNLLDRYRTPMRPDAGRIADVEQFTQAMRRYIILAIDWTNALFALANLSNIHEKVTIIKNSFAAFAAFHKATYTAKLSPDQECIILCNGTRIPRDTPQHIVDTKLAEPERVALTALILLEGDIRGISPRSVDALSMVKDKIQNALFQSIRERCDNSLNVASSRFANILLLLPSIAKVSAIYYENIQLAKMFGCQALDPLLAEIFLEAPVDLEPTGSPSVRTRFDASTQTIGNNDIVEDILNSTLTSSLLGIEETKNAMTMIEHNSMPIPSENSDIFHHQNGFNLNDNTSVSTIASGKVPRPLIVPTHNQMNNSVGVNSAPPYNFYFSYPTSENPNAGRQQYADNFNMNNGLPTNTLGSHSAGPFGNSQQNAFFETSQTSNSQSNDFSSFKFL</sequence>
<dbReference type="GO" id="GO:0000978">
    <property type="term" value="F:RNA polymerase II cis-regulatory region sequence-specific DNA binding"/>
    <property type="evidence" value="ECO:0007669"/>
    <property type="project" value="InterPro"/>
</dbReference>
<keyword evidence="5 12" id="KW-0862">Zinc</keyword>
<dbReference type="Pfam" id="PF00104">
    <property type="entry name" value="Hormone_recep"/>
    <property type="match status" value="1"/>
</dbReference>
<evidence type="ECO:0000313" key="17">
    <source>
        <dbReference type="WBParaSite" id="ACRNAN_Path_719.g2714.t1"/>
    </source>
</evidence>
<dbReference type="InterPro" id="IPR000536">
    <property type="entry name" value="Nucl_hrmn_rcpt_lig-bd"/>
</dbReference>
<feature type="compositionally biased region" description="Polar residues" evidence="13">
    <location>
        <begin position="102"/>
        <end position="115"/>
    </location>
</feature>
<dbReference type="Pfam" id="PF00105">
    <property type="entry name" value="zf-C4"/>
    <property type="match status" value="1"/>
</dbReference>
<dbReference type="InterPro" id="IPR013088">
    <property type="entry name" value="Znf_NHR/GATA"/>
</dbReference>
<protein>
    <submittedName>
        <fullName evidence="17">Uncharacterized protein</fullName>
    </submittedName>
</protein>
<evidence type="ECO:0000256" key="10">
    <source>
        <dbReference type="ARBA" id="ARBA00023242"/>
    </source>
</evidence>
<evidence type="ECO:0000256" key="8">
    <source>
        <dbReference type="ARBA" id="ARBA00023163"/>
    </source>
</evidence>
<evidence type="ECO:0000256" key="2">
    <source>
        <dbReference type="ARBA" id="ARBA00005993"/>
    </source>
</evidence>
<organism evidence="16 17">
    <name type="scientific">Acrobeloides nanus</name>
    <dbReference type="NCBI Taxonomy" id="290746"/>
    <lineage>
        <taxon>Eukaryota</taxon>
        <taxon>Metazoa</taxon>
        <taxon>Ecdysozoa</taxon>
        <taxon>Nematoda</taxon>
        <taxon>Chromadorea</taxon>
        <taxon>Rhabditida</taxon>
        <taxon>Tylenchina</taxon>
        <taxon>Cephalobomorpha</taxon>
        <taxon>Cephaloboidea</taxon>
        <taxon>Cephalobidae</taxon>
        <taxon>Acrobeloides</taxon>
    </lineage>
</organism>
<dbReference type="GO" id="GO:0005634">
    <property type="term" value="C:nucleus"/>
    <property type="evidence" value="ECO:0007669"/>
    <property type="project" value="UniProtKB-SubCell"/>
</dbReference>
<dbReference type="InterPro" id="IPR049636">
    <property type="entry name" value="HNF4-like_DBD"/>
</dbReference>
<evidence type="ECO:0000259" key="15">
    <source>
        <dbReference type="PROSITE" id="PS51843"/>
    </source>
</evidence>
<comment type="similarity">
    <text evidence="2 12">Belongs to the nuclear hormone receptor family.</text>
</comment>
<evidence type="ECO:0000256" key="1">
    <source>
        <dbReference type="ARBA" id="ARBA00004123"/>
    </source>
</evidence>
<dbReference type="PROSITE" id="PS51843">
    <property type="entry name" value="NR_LBD"/>
    <property type="match status" value="1"/>
</dbReference>
<evidence type="ECO:0000256" key="3">
    <source>
        <dbReference type="ARBA" id="ARBA00022723"/>
    </source>
</evidence>
<dbReference type="PANTHER" id="PTHR47519:SF5">
    <property type="entry name" value="NUCLEAR HORMONE RECEPTOR E75"/>
    <property type="match status" value="1"/>
</dbReference>
<dbReference type="SMART" id="SM00430">
    <property type="entry name" value="HOLI"/>
    <property type="match status" value="1"/>
</dbReference>
<dbReference type="CDD" id="cd06960">
    <property type="entry name" value="NR_DBD_HNF4A"/>
    <property type="match status" value="1"/>
</dbReference>
<keyword evidence="3 12" id="KW-0479">Metal-binding</keyword>
<dbReference type="Gene3D" id="3.30.50.10">
    <property type="entry name" value="Erythroid Transcription Factor GATA-1, subunit A"/>
    <property type="match status" value="1"/>
</dbReference>
<keyword evidence="16" id="KW-1185">Reference proteome</keyword>
<dbReference type="GO" id="GO:0003700">
    <property type="term" value="F:DNA-binding transcription factor activity"/>
    <property type="evidence" value="ECO:0007669"/>
    <property type="project" value="InterPro"/>
</dbReference>
<keyword evidence="10 12" id="KW-0539">Nucleus</keyword>
<dbReference type="PROSITE" id="PS51030">
    <property type="entry name" value="NUCLEAR_REC_DBD_2"/>
    <property type="match status" value="1"/>
</dbReference>
<keyword evidence="8 12" id="KW-0804">Transcription</keyword>
<evidence type="ECO:0000256" key="4">
    <source>
        <dbReference type="ARBA" id="ARBA00022771"/>
    </source>
</evidence>
<dbReference type="SUPFAM" id="SSF48508">
    <property type="entry name" value="Nuclear receptor ligand-binding domain"/>
    <property type="match status" value="1"/>
</dbReference>
<feature type="region of interest" description="Disordered" evidence="13">
    <location>
        <begin position="79"/>
        <end position="115"/>
    </location>
</feature>
<dbReference type="SUPFAM" id="SSF57716">
    <property type="entry name" value="Glucocorticoid receptor-like (DNA-binding domain)"/>
    <property type="match status" value="1"/>
</dbReference>
<dbReference type="FunFam" id="3.30.50.10:FF:000030">
    <property type="entry name" value="Nuclear Hormone Receptor family"/>
    <property type="match status" value="1"/>
</dbReference>
<dbReference type="InterPro" id="IPR035500">
    <property type="entry name" value="NHR-like_dom_sf"/>
</dbReference>
<evidence type="ECO:0000256" key="12">
    <source>
        <dbReference type="RuleBase" id="RU004334"/>
    </source>
</evidence>
<dbReference type="InterPro" id="IPR001628">
    <property type="entry name" value="Znf_hrmn_rcpt"/>
</dbReference>
<dbReference type="InterPro" id="IPR052496">
    <property type="entry name" value="Orphan_Nuclear_Rcpt"/>
</dbReference>
<evidence type="ECO:0000256" key="7">
    <source>
        <dbReference type="ARBA" id="ARBA00023125"/>
    </source>
</evidence>
<evidence type="ECO:0000256" key="6">
    <source>
        <dbReference type="ARBA" id="ARBA00023015"/>
    </source>
</evidence>
<accession>A0A914CAE8</accession>
<dbReference type="Gene3D" id="1.10.565.10">
    <property type="entry name" value="Retinoid X Receptor"/>
    <property type="match status" value="1"/>
</dbReference>
<dbReference type="PROSITE" id="PS00031">
    <property type="entry name" value="NUCLEAR_REC_DBD_1"/>
    <property type="match status" value="1"/>
</dbReference>
<dbReference type="Proteomes" id="UP000887540">
    <property type="component" value="Unplaced"/>
</dbReference>
<evidence type="ECO:0000256" key="5">
    <source>
        <dbReference type="ARBA" id="ARBA00022833"/>
    </source>
</evidence>
<evidence type="ECO:0000313" key="16">
    <source>
        <dbReference type="Proteomes" id="UP000887540"/>
    </source>
</evidence>
<feature type="region of interest" description="Disordered" evidence="13">
    <location>
        <begin position="518"/>
        <end position="543"/>
    </location>
</feature>
<proteinExistence type="inferred from homology"/>
<comment type="subcellular location">
    <subcellularLocation>
        <location evidence="1 12">Nucleus</location>
    </subcellularLocation>
</comment>
<feature type="compositionally biased region" description="Polar residues" evidence="13">
    <location>
        <begin position="518"/>
        <end position="532"/>
    </location>
</feature>
<evidence type="ECO:0000259" key="14">
    <source>
        <dbReference type="PROSITE" id="PS51030"/>
    </source>
</evidence>
<dbReference type="WBParaSite" id="ACRNAN_Path_719.g2714.t1">
    <property type="protein sequence ID" value="ACRNAN_Path_719.g2714.t1"/>
    <property type="gene ID" value="ACRNAN_Path_719.g2714"/>
</dbReference>
<keyword evidence="6 12" id="KW-0805">Transcription regulation</keyword>
<dbReference type="PANTHER" id="PTHR47519">
    <property type="entry name" value="NUCLEAR HORMONE RECEPTOR FAMILY MEMBER NHR-31-RELATED"/>
    <property type="match status" value="1"/>
</dbReference>
<dbReference type="AlphaFoldDB" id="A0A914CAE8"/>
<dbReference type="PRINTS" id="PR00047">
    <property type="entry name" value="STROIDFINGER"/>
</dbReference>
<reference evidence="17" key="1">
    <citation type="submission" date="2022-11" db="UniProtKB">
        <authorList>
            <consortium name="WormBaseParasite"/>
        </authorList>
    </citation>
    <scope>IDENTIFICATION</scope>
</reference>
<dbReference type="SMART" id="SM00399">
    <property type="entry name" value="ZnF_C4"/>
    <property type="match status" value="1"/>
</dbReference>
<keyword evidence="9 12" id="KW-0675">Receptor</keyword>
<feature type="domain" description="Nuclear receptor" evidence="14">
    <location>
        <begin position="5"/>
        <end position="80"/>
    </location>
</feature>
<feature type="domain" description="NR LBD" evidence="15">
    <location>
        <begin position="115"/>
        <end position="381"/>
    </location>
</feature>